<dbReference type="EMBL" id="JAUJEA010000003">
    <property type="protein sequence ID" value="MDN5201862.1"/>
    <property type="molecule type" value="Genomic_DNA"/>
</dbReference>
<feature type="transmembrane region" description="Helical" evidence="5">
    <location>
        <begin position="34"/>
        <end position="51"/>
    </location>
</feature>
<evidence type="ECO:0000256" key="2">
    <source>
        <dbReference type="ARBA" id="ARBA00022692"/>
    </source>
</evidence>
<gene>
    <name evidence="6" type="ORF">QQ008_10825</name>
</gene>
<name>A0ABT8KMA7_9BACT</name>
<reference evidence="6" key="1">
    <citation type="submission" date="2023-06" db="EMBL/GenBank/DDBJ databases">
        <title>Genomic of Parafulvivirga corallium.</title>
        <authorList>
            <person name="Wang G."/>
        </authorList>
    </citation>
    <scope>NUCLEOTIDE SEQUENCE</scope>
    <source>
        <strain evidence="6">BMA10</strain>
    </source>
</reference>
<dbReference type="InterPro" id="IPR003689">
    <property type="entry name" value="ZIP"/>
</dbReference>
<feature type="transmembrane region" description="Helical" evidence="5">
    <location>
        <begin position="100"/>
        <end position="119"/>
    </location>
</feature>
<feature type="transmembrane region" description="Helical" evidence="5">
    <location>
        <begin position="63"/>
        <end position="80"/>
    </location>
</feature>
<comment type="subcellular location">
    <subcellularLocation>
        <location evidence="1">Membrane</location>
        <topology evidence="1">Multi-pass membrane protein</topology>
    </subcellularLocation>
</comment>
<comment type="caution">
    <text evidence="6">The sequence shown here is derived from an EMBL/GenBank/DDBJ whole genome shotgun (WGS) entry which is preliminary data.</text>
</comment>
<evidence type="ECO:0000256" key="1">
    <source>
        <dbReference type="ARBA" id="ARBA00004141"/>
    </source>
</evidence>
<feature type="transmembrane region" description="Helical" evidence="5">
    <location>
        <begin position="6"/>
        <end position="22"/>
    </location>
</feature>
<keyword evidence="3 5" id="KW-1133">Transmembrane helix</keyword>
<dbReference type="RefSeq" id="WP_346751887.1">
    <property type="nucleotide sequence ID" value="NZ_JAUJEA010000003.1"/>
</dbReference>
<protein>
    <submittedName>
        <fullName evidence="6">ZIP family metal transporter</fullName>
    </submittedName>
</protein>
<proteinExistence type="predicted"/>
<feature type="transmembrane region" description="Helical" evidence="5">
    <location>
        <begin position="194"/>
        <end position="213"/>
    </location>
</feature>
<sequence>MLLNILILFLSTFIAGAFLSIIPKKRPASFKHLLVFAGSYLFSITIIHLLPEIFRISENFETVGFFVLLGFFLQVLLEHFTSGIEHGHLHHKNHFQVKSIFLLSALCLHAFLEGTLLAHPNIIQHHHGSGALLIGIILHKVPAALALMSVLLYRNIKRPQALLLLFIFALASPMGLFLSDYLITIGVISEKTFIALFALVGGNFLHISTTIFFESSPEHKLNLSKLVMAVIGALVAVFAESLI</sequence>
<evidence type="ECO:0000256" key="4">
    <source>
        <dbReference type="ARBA" id="ARBA00023136"/>
    </source>
</evidence>
<keyword evidence="4 5" id="KW-0472">Membrane</keyword>
<evidence type="ECO:0000313" key="7">
    <source>
        <dbReference type="Proteomes" id="UP001172082"/>
    </source>
</evidence>
<keyword evidence="7" id="KW-1185">Reference proteome</keyword>
<evidence type="ECO:0000256" key="3">
    <source>
        <dbReference type="ARBA" id="ARBA00022989"/>
    </source>
</evidence>
<dbReference type="Pfam" id="PF02535">
    <property type="entry name" value="Zip"/>
    <property type="match status" value="1"/>
</dbReference>
<accession>A0ABT8KMA7</accession>
<evidence type="ECO:0000256" key="5">
    <source>
        <dbReference type="SAM" id="Phobius"/>
    </source>
</evidence>
<feature type="transmembrane region" description="Helical" evidence="5">
    <location>
        <begin position="162"/>
        <end position="188"/>
    </location>
</feature>
<keyword evidence="2 5" id="KW-0812">Transmembrane</keyword>
<dbReference type="Proteomes" id="UP001172082">
    <property type="component" value="Unassembled WGS sequence"/>
</dbReference>
<organism evidence="6 7">
    <name type="scientific">Splendidivirga corallicola</name>
    <dbReference type="NCBI Taxonomy" id="3051826"/>
    <lineage>
        <taxon>Bacteria</taxon>
        <taxon>Pseudomonadati</taxon>
        <taxon>Bacteroidota</taxon>
        <taxon>Cytophagia</taxon>
        <taxon>Cytophagales</taxon>
        <taxon>Splendidivirgaceae</taxon>
        <taxon>Splendidivirga</taxon>
    </lineage>
</organism>
<feature type="transmembrane region" description="Helical" evidence="5">
    <location>
        <begin position="225"/>
        <end position="242"/>
    </location>
</feature>
<evidence type="ECO:0000313" key="6">
    <source>
        <dbReference type="EMBL" id="MDN5201862.1"/>
    </source>
</evidence>
<feature type="transmembrane region" description="Helical" evidence="5">
    <location>
        <begin position="131"/>
        <end position="153"/>
    </location>
</feature>